<protein>
    <submittedName>
        <fullName evidence="1">Uncharacterized protein</fullName>
    </submittedName>
</protein>
<gene>
    <name evidence="1" type="ORF">F5148DRAFT_959465</name>
</gene>
<evidence type="ECO:0000313" key="1">
    <source>
        <dbReference type="EMBL" id="KAI9441039.1"/>
    </source>
</evidence>
<dbReference type="Proteomes" id="UP001207468">
    <property type="component" value="Unassembled WGS sequence"/>
</dbReference>
<organism evidence="1 2">
    <name type="scientific">Russula earlei</name>
    <dbReference type="NCBI Taxonomy" id="71964"/>
    <lineage>
        <taxon>Eukaryota</taxon>
        <taxon>Fungi</taxon>
        <taxon>Dikarya</taxon>
        <taxon>Basidiomycota</taxon>
        <taxon>Agaricomycotina</taxon>
        <taxon>Agaricomycetes</taxon>
        <taxon>Russulales</taxon>
        <taxon>Russulaceae</taxon>
        <taxon>Russula</taxon>
    </lineage>
</organism>
<reference evidence="1" key="1">
    <citation type="submission" date="2021-03" db="EMBL/GenBank/DDBJ databases">
        <title>Evolutionary priming and transition to the ectomycorrhizal habit in an iconic lineage of mushroom-forming fungi: is preadaptation a requirement?</title>
        <authorList>
            <consortium name="DOE Joint Genome Institute"/>
            <person name="Looney B.P."/>
            <person name="Miyauchi S."/>
            <person name="Morin E."/>
            <person name="Drula E."/>
            <person name="Courty P.E."/>
            <person name="Chicoki N."/>
            <person name="Fauchery L."/>
            <person name="Kohler A."/>
            <person name="Kuo A."/>
            <person name="LaButti K."/>
            <person name="Pangilinan J."/>
            <person name="Lipzen A."/>
            <person name="Riley R."/>
            <person name="Andreopoulos W."/>
            <person name="He G."/>
            <person name="Johnson J."/>
            <person name="Barry K.W."/>
            <person name="Grigoriev I.V."/>
            <person name="Nagy L."/>
            <person name="Hibbett D."/>
            <person name="Henrissat B."/>
            <person name="Matheny P.B."/>
            <person name="Labbe J."/>
            <person name="Martin A.F."/>
        </authorList>
    </citation>
    <scope>NUCLEOTIDE SEQUENCE</scope>
    <source>
        <strain evidence="1">BPL698</strain>
    </source>
</reference>
<accession>A0ACC0TU43</accession>
<sequence length="77" mass="8736">GQQKYHSQHLCKCLVQSVQPPPMHFWCQVVCYCILPLYCHPALVSDIEGMDVEHPDPDEGSITDGDDHVWMGNPDML</sequence>
<comment type="caution">
    <text evidence="1">The sequence shown here is derived from an EMBL/GenBank/DDBJ whole genome shotgun (WGS) entry which is preliminary data.</text>
</comment>
<feature type="non-terminal residue" evidence="1">
    <location>
        <position position="1"/>
    </location>
</feature>
<feature type="non-terminal residue" evidence="1">
    <location>
        <position position="77"/>
    </location>
</feature>
<keyword evidence="2" id="KW-1185">Reference proteome</keyword>
<dbReference type="EMBL" id="JAGFNK010000761">
    <property type="protein sequence ID" value="KAI9441039.1"/>
    <property type="molecule type" value="Genomic_DNA"/>
</dbReference>
<name>A0ACC0TU43_9AGAM</name>
<evidence type="ECO:0000313" key="2">
    <source>
        <dbReference type="Proteomes" id="UP001207468"/>
    </source>
</evidence>
<proteinExistence type="predicted"/>